<dbReference type="Proteomes" id="UP000198287">
    <property type="component" value="Unassembled WGS sequence"/>
</dbReference>
<dbReference type="AlphaFoldDB" id="A0A226F4K9"/>
<comment type="caution">
    <text evidence="2">The sequence shown here is derived from an EMBL/GenBank/DDBJ whole genome shotgun (WGS) entry which is preliminary data.</text>
</comment>
<dbReference type="EMBL" id="LNIX01000001">
    <property type="protein sequence ID" value="OXA64387.1"/>
    <property type="molecule type" value="Genomic_DNA"/>
</dbReference>
<feature type="signal peptide" evidence="1">
    <location>
        <begin position="1"/>
        <end position="22"/>
    </location>
</feature>
<evidence type="ECO:0000256" key="1">
    <source>
        <dbReference type="SAM" id="SignalP"/>
    </source>
</evidence>
<evidence type="ECO:0000313" key="3">
    <source>
        <dbReference type="Proteomes" id="UP000198287"/>
    </source>
</evidence>
<keyword evidence="3" id="KW-1185">Reference proteome</keyword>
<accession>A0A226F4K9</accession>
<name>A0A226F4K9_FOLCA</name>
<keyword evidence="1" id="KW-0732">Signal</keyword>
<organism evidence="2 3">
    <name type="scientific">Folsomia candida</name>
    <name type="common">Springtail</name>
    <dbReference type="NCBI Taxonomy" id="158441"/>
    <lineage>
        <taxon>Eukaryota</taxon>
        <taxon>Metazoa</taxon>
        <taxon>Ecdysozoa</taxon>
        <taxon>Arthropoda</taxon>
        <taxon>Hexapoda</taxon>
        <taxon>Collembola</taxon>
        <taxon>Entomobryomorpha</taxon>
        <taxon>Isotomoidea</taxon>
        <taxon>Isotomidae</taxon>
        <taxon>Proisotominae</taxon>
        <taxon>Folsomia</taxon>
    </lineage>
</organism>
<dbReference type="OrthoDB" id="8291552at2759"/>
<evidence type="ECO:0000313" key="2">
    <source>
        <dbReference type="EMBL" id="OXA64387.1"/>
    </source>
</evidence>
<sequence length="953" mass="106954">MSNKLTWAIITTSIALLIPCCPVLVQTTVKHLTEFDEFCDAEVLYKPYIRYYYGPDGVEGDGRHGALVTGRPNKTMGPGLYSDFLEHKNTYVCINGPAWMYYALIPSSGIPVYQKPELHMYKHNCLLTNFVDGPGPTALSPTIDEIMLYAILLMGDLDDYRRPFLQMFPAPALELVWDNATTKLVPSGNYVNATSLLMIGDDTECILLKGRKKTPFRIRSGILKVKDHHFDPTIPTTATPDELDYNGTFCKFSYPSLAEPTAAPSSNNLQVDTGTEQEQLEYAAQALKDSGDIVKQGCYVPDNYNNQTLKLVTDRFQDIKNISSNKTDPNNVFQSPTEYLEGAHGWNATALAAKLNNDTALTYADLVAGLDPSKPDPCDAAQPAVEKLCKNPSPDNTTSPTTCNPPVIVEGCDPANTTHKCNPCDAANATIVREFIKINMENILYEKSLPTLTPANIEALNKAIMEARMKICLHNLRTLVKELGVEAGPGVYKNTLEAWDPAQKMKALEEYVTEAGKTPPSELILFEKKQEAAVAVSKAETLRSYMEVLSSLTKRGYDEFVAKVKVLKVGNDPNCGKVVPLSFKSNVITIKRDAKSDEYLKLVKLLNKDPTMYPSDTSKTCAELPKPKGSCRSSKPEAVRACQLLRARMNSFKDDTGTRQDWKPEDAWRSEAMDLVGSIFSQACRPMIKPNFATNINLIMKGYLTNYVNNTLPNTMVTYESKLPAGCSPSSTSPSNGTAPTTPCKTVTEECDEGNPNQAAANGTHTCTLAPLPSRRPFWDILIHALKDCYKHERQLHFKRNYTEDGSREFYMFLYPLSNPPYTPVLVEYNIEQADAEYSFNYAIDSFWRIFATYEAHITSKFYAYFTEDFFYPLGKEWRQNRDNPVFRRILGEFYMKRTDYWVPHCMESAFIRTGTLDWRPPRKLLVNGMTEMNFFIKGPIARSGNGKYSMYF</sequence>
<gene>
    <name evidence="2" type="ORF">Fcan01_01691</name>
</gene>
<reference evidence="2 3" key="1">
    <citation type="submission" date="2015-12" db="EMBL/GenBank/DDBJ databases">
        <title>The genome of Folsomia candida.</title>
        <authorList>
            <person name="Faddeeva A."/>
            <person name="Derks M.F."/>
            <person name="Anvar Y."/>
            <person name="Smit S."/>
            <person name="Van Straalen N."/>
            <person name="Roelofs D."/>
        </authorList>
    </citation>
    <scope>NUCLEOTIDE SEQUENCE [LARGE SCALE GENOMIC DNA]</scope>
    <source>
        <strain evidence="2 3">VU population</strain>
        <tissue evidence="2">Whole body</tissue>
    </source>
</reference>
<feature type="chain" id="PRO_5012623978" evidence="1">
    <location>
        <begin position="23"/>
        <end position="953"/>
    </location>
</feature>
<proteinExistence type="predicted"/>
<protein>
    <submittedName>
        <fullName evidence="2">Uncharacterized protein</fullName>
    </submittedName>
</protein>